<dbReference type="InterPro" id="IPR051013">
    <property type="entry name" value="MBL_superfamily_lactonases"/>
</dbReference>
<dbReference type="PANTHER" id="PTHR42978:SF6">
    <property type="entry name" value="QUORUM-QUENCHING LACTONASE YTNP-RELATED"/>
    <property type="match status" value="1"/>
</dbReference>
<dbReference type="Proteomes" id="UP000244378">
    <property type="component" value="Unassembled WGS sequence"/>
</dbReference>
<dbReference type="EMBL" id="WAGD01000042">
    <property type="protein sequence ID" value="KAB0876193.1"/>
    <property type="molecule type" value="Genomic_DNA"/>
</dbReference>
<dbReference type="Gene3D" id="3.60.15.10">
    <property type="entry name" value="Ribonuclease Z/Hydroxyacylglutathione hydrolase-like"/>
    <property type="match status" value="1"/>
</dbReference>
<feature type="domain" description="Metallo-beta-lactamase" evidence="5">
    <location>
        <begin position="55"/>
        <end position="258"/>
    </location>
</feature>
<dbReference type="PANTHER" id="PTHR42978">
    <property type="entry name" value="QUORUM-QUENCHING LACTONASE YTNP-RELATED-RELATED"/>
    <property type="match status" value="1"/>
</dbReference>
<keyword evidence="2" id="KW-0479">Metal-binding</keyword>
<organism evidence="7 8">
    <name type="scientific">Cronobacter muytjensii</name>
    <dbReference type="NCBI Taxonomy" id="413501"/>
    <lineage>
        <taxon>Bacteria</taxon>
        <taxon>Pseudomonadati</taxon>
        <taxon>Pseudomonadota</taxon>
        <taxon>Gammaproteobacteria</taxon>
        <taxon>Enterobacterales</taxon>
        <taxon>Enterobacteriaceae</taxon>
        <taxon>Cronobacter</taxon>
    </lineage>
</organism>
<evidence type="ECO:0000313" key="6">
    <source>
        <dbReference type="EMBL" id="KAB0876193.1"/>
    </source>
</evidence>
<dbReference type="InterPro" id="IPR036866">
    <property type="entry name" value="RibonucZ/Hydroxyglut_hydro"/>
</dbReference>
<proteinExistence type="inferred from homology"/>
<sequence>MDHPAFPSRQVGDFQVTAISDGKMDASLDLLTGIPTAGADALQRTAGVAAPGEIHINGYLIRGQGRVMLVDAGTGGLNQTGGELLAALRTLGVTPQEVDTILLTHGHPDHLGGLLDSQGAPVYPRAALWLHPLEAAFWRDDARLEGASERVQRAILLARRTLDGYAPRLRFISGDTAITDGIRPVWLPGHTPGHTGFRIDSKGERLLIWGDIVHFPHIQSARPEVSIVFDHDPAQAAATRKRLLAQAAREQLLVAGMHLGRQGFAWVRESDDGYRIDYPEG</sequence>
<evidence type="ECO:0000313" key="9">
    <source>
        <dbReference type="Proteomes" id="UP000469927"/>
    </source>
</evidence>
<keyword evidence="3 7" id="KW-0378">Hydrolase</keyword>
<dbReference type="SMART" id="SM00849">
    <property type="entry name" value="Lactamase_B"/>
    <property type="match status" value="1"/>
</dbReference>
<evidence type="ECO:0000256" key="2">
    <source>
        <dbReference type="ARBA" id="ARBA00022723"/>
    </source>
</evidence>
<dbReference type="EMBL" id="MSAE01000001">
    <property type="protein sequence ID" value="PUX18489.1"/>
    <property type="molecule type" value="Genomic_DNA"/>
</dbReference>
<dbReference type="GO" id="GO:0016787">
    <property type="term" value="F:hydrolase activity"/>
    <property type="evidence" value="ECO:0007669"/>
    <property type="project" value="UniProtKB-KW"/>
</dbReference>
<dbReference type="InterPro" id="IPR001279">
    <property type="entry name" value="Metallo-B-lactamas"/>
</dbReference>
<dbReference type="SUPFAM" id="SSF56281">
    <property type="entry name" value="Metallo-hydrolase/oxidoreductase"/>
    <property type="match status" value="1"/>
</dbReference>
<dbReference type="CDD" id="cd07720">
    <property type="entry name" value="OPHC2-like_MBL-fold"/>
    <property type="match status" value="1"/>
</dbReference>
<dbReference type="AlphaFoldDB" id="A0A2T7B0G2"/>
<comment type="caution">
    <text evidence="7">The sequence shown here is derived from an EMBL/GenBank/DDBJ whole genome shotgun (WGS) entry which is preliminary data.</text>
</comment>
<evidence type="ECO:0000256" key="1">
    <source>
        <dbReference type="ARBA" id="ARBA00007749"/>
    </source>
</evidence>
<keyword evidence="9" id="KW-1185">Reference proteome</keyword>
<comment type="similarity">
    <text evidence="1">Belongs to the metallo-beta-lactamase superfamily.</text>
</comment>
<dbReference type="OrthoDB" id="5443440at2"/>
<dbReference type="Proteomes" id="UP000469927">
    <property type="component" value="Unassembled WGS sequence"/>
</dbReference>
<keyword evidence="4" id="KW-0862">Zinc</keyword>
<name>A0A2T7B0G2_9ENTR</name>
<dbReference type="GO" id="GO:0046872">
    <property type="term" value="F:metal ion binding"/>
    <property type="evidence" value="ECO:0007669"/>
    <property type="project" value="UniProtKB-KW"/>
</dbReference>
<reference evidence="6 9" key="2">
    <citation type="submission" date="2019-08" db="EMBL/GenBank/DDBJ databases">
        <title>Prevalence, distribution, and phylogeny of type two toxin-antitoxin genes possessed by Cronobacter species where C. sakazakii homologs follow sequence type lineages.</title>
        <authorList>
            <person name="Finkelstein S."/>
            <person name="Negrete F."/>
            <person name="Jang H."/>
            <person name="Gopinath G.R."/>
            <person name="Tall B.D."/>
        </authorList>
    </citation>
    <scope>NUCLEOTIDE SEQUENCE [LARGE SCALE GENOMIC DNA]</scope>
    <source>
        <strain evidence="6 9">MOD1_GK1257</strain>
    </source>
</reference>
<evidence type="ECO:0000313" key="7">
    <source>
        <dbReference type="EMBL" id="PUX18489.1"/>
    </source>
</evidence>
<accession>A0A2T7B0G2</accession>
<protein>
    <submittedName>
        <fullName evidence="7">MBL fold metallo-hydrolase</fullName>
    </submittedName>
</protein>
<evidence type="ECO:0000313" key="8">
    <source>
        <dbReference type="Proteomes" id="UP000244378"/>
    </source>
</evidence>
<reference evidence="7 8" key="1">
    <citation type="submission" date="2016-12" db="EMBL/GenBank/DDBJ databases">
        <title>Analysis of the Molecular Diversity Among Cronobacter Species Isolated from Filth Flies Using a Pan Genomic DNA Microarray.</title>
        <authorList>
            <person name="Pava-Ripoll M."/>
            <person name="Tall B."/>
            <person name="Farber J."/>
            <person name="Fanning S."/>
            <person name="Lehner A."/>
            <person name="Stephan R."/>
            <person name="Pagotto F."/>
            <person name="Iverson C."/>
            <person name="Ziobro G."/>
            <person name="Miller A."/>
            <person name="Pearson R."/>
            <person name="Yan Q."/>
            <person name="Kim M."/>
            <person name="Jeong S."/>
            <person name="Park J."/>
            <person name="Jun S."/>
            <person name="Choi H."/>
            <person name="Chung T."/>
            <person name="Yoo Y."/>
            <person name="Park E."/>
            <person name="Hwang S."/>
            <person name="Lee B."/>
            <person name="Sathyamoorthy V."/>
            <person name="Carter L."/>
            <person name="Mammel M."/>
            <person name="Jackson S."/>
            <person name="Kothary M."/>
            <person name="Patel I."/>
            <person name="Grim C."/>
            <person name="Gopinath G."/>
            <person name="Gangiredla J."/>
            <person name="Chase H."/>
        </authorList>
    </citation>
    <scope>NUCLEOTIDE SEQUENCE [LARGE SCALE GENOMIC DNA]</scope>
    <source>
        <strain evidence="7 8">MOD1-Md1s</strain>
    </source>
</reference>
<evidence type="ECO:0000259" key="5">
    <source>
        <dbReference type="SMART" id="SM00849"/>
    </source>
</evidence>
<evidence type="ECO:0000256" key="3">
    <source>
        <dbReference type="ARBA" id="ARBA00022801"/>
    </source>
</evidence>
<dbReference type="Pfam" id="PF00753">
    <property type="entry name" value="Lactamase_B"/>
    <property type="match status" value="1"/>
</dbReference>
<gene>
    <name evidence="7" type="ORF">AUN14_00760</name>
    <name evidence="6" type="ORF">FZI19_14045</name>
</gene>
<evidence type="ECO:0000256" key="4">
    <source>
        <dbReference type="ARBA" id="ARBA00022833"/>
    </source>
</evidence>
<dbReference type="RefSeq" id="WP_075192120.1">
    <property type="nucleotide sequence ID" value="NZ_JADKNN010000048.1"/>
</dbReference>